<evidence type="ECO:0000256" key="2">
    <source>
        <dbReference type="ARBA" id="ARBA00023002"/>
    </source>
</evidence>
<evidence type="ECO:0000313" key="4">
    <source>
        <dbReference type="EMBL" id="CAB4365624.1"/>
    </source>
</evidence>
<name>A0A6J6ABN3_9ZZZZ</name>
<dbReference type="GO" id="GO:0008911">
    <property type="term" value="F:lactaldehyde dehydrogenase (NAD+) activity"/>
    <property type="evidence" value="ECO:0007669"/>
    <property type="project" value="TreeGrafter"/>
</dbReference>
<keyword evidence="2" id="KW-0560">Oxidoreductase</keyword>
<protein>
    <submittedName>
        <fullName evidence="4">Unannotated protein</fullName>
    </submittedName>
</protein>
<dbReference type="EMBL" id="CAEZYF010000005">
    <property type="protein sequence ID" value="CAB4716446.1"/>
    <property type="molecule type" value="Genomic_DNA"/>
</dbReference>
<dbReference type="InterPro" id="IPR016161">
    <property type="entry name" value="Ald_DH/histidinol_DH"/>
</dbReference>
<sequence>MSAVITVRSPYDDSVIGEVPAQTAADVDRAVAIAKQALRVNPLPLWKRAEILDRAALRLTERREEFAQIIAREAAKPIRTARVEAERAAGTFQFAAAEARTLSGEMIPLDAIPSGEGKLGFTLRVPIGVVGAIAPFNFPLNLVVHKVGPAIAAGCPVVLKPASQTPFSSLALARMLIDECGLPPEYLQVVTGGGGTVGNALVDHPDVALITFTGSPDVGWSIRARAPRKRVGLELGNNAPCIIQADGDWHSAAAKIKVAGFSHAGQSCISTQRVLVHRSIAAEFTAELAAHVDSLIVGDPLDDATEVSALISTAERDRVVGWIEEATAAGATIAAGGVVQADGVLRPTLIVNARHEMKVCSQEVFGPVVAVTAYDTLDEAIALANDTRFGLQASIFTADITAALHAVRSLDFGGVLVNEVPTWRADQQPYGGLRDSGNTREGPAYSVREMTEIKMVVLS</sequence>
<reference evidence="4" key="1">
    <citation type="submission" date="2020-05" db="EMBL/GenBank/DDBJ databases">
        <authorList>
            <person name="Chiriac C."/>
            <person name="Salcher M."/>
            <person name="Ghai R."/>
            <person name="Kavagutti S V."/>
        </authorList>
    </citation>
    <scope>NUCLEOTIDE SEQUENCE</scope>
</reference>
<dbReference type="InterPro" id="IPR015590">
    <property type="entry name" value="Aldehyde_DH_dom"/>
</dbReference>
<accession>A0A6J6ABN3</accession>
<evidence type="ECO:0000259" key="3">
    <source>
        <dbReference type="Pfam" id="PF00171"/>
    </source>
</evidence>
<dbReference type="InterPro" id="IPR016162">
    <property type="entry name" value="Ald_DH_N"/>
</dbReference>
<dbReference type="Gene3D" id="3.40.605.10">
    <property type="entry name" value="Aldehyde Dehydrogenase, Chain A, domain 1"/>
    <property type="match status" value="1"/>
</dbReference>
<comment type="similarity">
    <text evidence="1">Belongs to the aldehyde dehydrogenase family.</text>
</comment>
<dbReference type="PANTHER" id="PTHR42991">
    <property type="entry name" value="ALDEHYDE DEHYDROGENASE"/>
    <property type="match status" value="1"/>
</dbReference>
<dbReference type="SUPFAM" id="SSF53720">
    <property type="entry name" value="ALDH-like"/>
    <property type="match status" value="1"/>
</dbReference>
<dbReference type="FunFam" id="3.40.605.10:FF:000007">
    <property type="entry name" value="NAD/NADP-dependent betaine aldehyde dehydrogenase"/>
    <property type="match status" value="1"/>
</dbReference>
<evidence type="ECO:0000256" key="1">
    <source>
        <dbReference type="ARBA" id="ARBA00009986"/>
    </source>
</evidence>
<dbReference type="AlphaFoldDB" id="A0A6J6ABN3"/>
<dbReference type="InterPro" id="IPR016163">
    <property type="entry name" value="Ald_DH_C"/>
</dbReference>
<gene>
    <name evidence="5" type="ORF">UFOPK2656_01003</name>
    <name evidence="6" type="ORF">UFOPK3651_01621</name>
    <name evidence="4" type="ORF">UFOPK4189_03366</name>
</gene>
<dbReference type="EMBL" id="CAFBMT010000007">
    <property type="protein sequence ID" value="CAB4933149.1"/>
    <property type="molecule type" value="Genomic_DNA"/>
</dbReference>
<dbReference type="EMBL" id="CAESGF010000038">
    <property type="protein sequence ID" value="CAB4365624.1"/>
    <property type="molecule type" value="Genomic_DNA"/>
</dbReference>
<dbReference type="InterPro" id="IPR051020">
    <property type="entry name" value="ALDH-related_metabolic_enz"/>
</dbReference>
<organism evidence="4">
    <name type="scientific">freshwater metagenome</name>
    <dbReference type="NCBI Taxonomy" id="449393"/>
    <lineage>
        <taxon>unclassified sequences</taxon>
        <taxon>metagenomes</taxon>
        <taxon>ecological metagenomes</taxon>
    </lineage>
</organism>
<dbReference type="PANTHER" id="PTHR42991:SF1">
    <property type="entry name" value="ALDEHYDE DEHYDROGENASE"/>
    <property type="match status" value="1"/>
</dbReference>
<proteinExistence type="inferred from homology"/>
<evidence type="ECO:0000313" key="6">
    <source>
        <dbReference type="EMBL" id="CAB4933149.1"/>
    </source>
</evidence>
<feature type="domain" description="Aldehyde dehydrogenase" evidence="3">
    <location>
        <begin position="5"/>
        <end position="456"/>
    </location>
</feature>
<evidence type="ECO:0000313" key="5">
    <source>
        <dbReference type="EMBL" id="CAB4716446.1"/>
    </source>
</evidence>
<dbReference type="Pfam" id="PF00171">
    <property type="entry name" value="Aldedh"/>
    <property type="match status" value="1"/>
</dbReference>
<dbReference type="Gene3D" id="3.40.309.10">
    <property type="entry name" value="Aldehyde Dehydrogenase, Chain A, domain 2"/>
    <property type="match status" value="1"/>
</dbReference>